<dbReference type="AlphaFoldDB" id="A0A9P4YP67"/>
<gene>
    <name evidence="1" type="ORF">GMORB2_4630</name>
</gene>
<protein>
    <submittedName>
        <fullName evidence="1">Uncharacterized protein</fullName>
    </submittedName>
</protein>
<organism evidence="1 2">
    <name type="scientific">Geosmithia morbida</name>
    <dbReference type="NCBI Taxonomy" id="1094350"/>
    <lineage>
        <taxon>Eukaryota</taxon>
        <taxon>Fungi</taxon>
        <taxon>Dikarya</taxon>
        <taxon>Ascomycota</taxon>
        <taxon>Pezizomycotina</taxon>
        <taxon>Sordariomycetes</taxon>
        <taxon>Hypocreomycetidae</taxon>
        <taxon>Hypocreales</taxon>
        <taxon>Bionectriaceae</taxon>
        <taxon>Geosmithia</taxon>
    </lineage>
</organism>
<dbReference type="EMBL" id="JAANYQ010000023">
    <property type="protein sequence ID" value="KAF4119500.1"/>
    <property type="molecule type" value="Genomic_DNA"/>
</dbReference>
<dbReference type="GeneID" id="55970858"/>
<name>A0A9P4YP67_9HYPO</name>
<evidence type="ECO:0000313" key="2">
    <source>
        <dbReference type="Proteomes" id="UP000749293"/>
    </source>
</evidence>
<sequence length="119" mass="13043">MIGYKVAPSPLPTVAVDMASARCRTKYRGTTAMDGTDRQHVPKPTHTPCARSTCQYRVLMLVIMKPAVSSTAPAAIRLRQYPMSNSGPMTTATAMKQKVWMDPIHDIADDDESRSMSVS</sequence>
<accession>A0A9P4YP67</accession>
<reference evidence="1" key="1">
    <citation type="submission" date="2020-03" db="EMBL/GenBank/DDBJ databases">
        <title>Site-based positive gene gene selection in Geosmithia morbida across the United States reveals a broad range of putative effectors and factors for local host and environmental adapation.</title>
        <authorList>
            <person name="Onufrak A."/>
            <person name="Murdoch R.W."/>
            <person name="Gazis R."/>
            <person name="Huff M."/>
            <person name="Staton M."/>
            <person name="Klingeman W."/>
            <person name="Hadziabdic D."/>
        </authorList>
    </citation>
    <scope>NUCLEOTIDE SEQUENCE</scope>
    <source>
        <strain evidence="1">1262</strain>
    </source>
</reference>
<dbReference type="RefSeq" id="XP_035318152.1">
    <property type="nucleotide sequence ID" value="XM_035466604.1"/>
</dbReference>
<evidence type="ECO:0000313" key="1">
    <source>
        <dbReference type="EMBL" id="KAF4119500.1"/>
    </source>
</evidence>
<dbReference type="Proteomes" id="UP000749293">
    <property type="component" value="Unassembled WGS sequence"/>
</dbReference>
<proteinExistence type="predicted"/>
<keyword evidence="2" id="KW-1185">Reference proteome</keyword>
<comment type="caution">
    <text evidence="1">The sequence shown here is derived from an EMBL/GenBank/DDBJ whole genome shotgun (WGS) entry which is preliminary data.</text>
</comment>